<accession>A0ACC0KQY3</accession>
<dbReference type="EMBL" id="CM046118">
    <property type="protein sequence ID" value="KAI8438572.1"/>
    <property type="molecule type" value="Genomic_DNA"/>
</dbReference>
<proteinExistence type="predicted"/>
<keyword evidence="2" id="KW-1185">Reference proteome</keyword>
<reference evidence="1 2" key="1">
    <citation type="journal article" date="2022" name="Genome Biol. Evol.">
        <title>The Spruce Budworm Genome: Reconstructing the Evolutionary History of Antifreeze Proteins.</title>
        <authorList>
            <person name="Beliveau C."/>
            <person name="Gagne P."/>
            <person name="Picq S."/>
            <person name="Vernygora O."/>
            <person name="Keeling C.I."/>
            <person name="Pinkney K."/>
            <person name="Doucet D."/>
            <person name="Wen F."/>
            <person name="Johnston J.S."/>
            <person name="Maaroufi H."/>
            <person name="Boyle B."/>
            <person name="Laroche J."/>
            <person name="Dewar K."/>
            <person name="Juretic N."/>
            <person name="Blackburn G."/>
            <person name="Nisole A."/>
            <person name="Brunet B."/>
            <person name="Brandao M."/>
            <person name="Lumley L."/>
            <person name="Duan J."/>
            <person name="Quan G."/>
            <person name="Lucarotti C.J."/>
            <person name="Roe A.D."/>
            <person name="Sperling F.A.H."/>
            <person name="Levesque R.C."/>
            <person name="Cusson M."/>
        </authorList>
    </citation>
    <scope>NUCLEOTIDE SEQUENCE [LARGE SCALE GENOMIC DNA]</scope>
    <source>
        <strain evidence="1">Glfc:IPQL:Cfum</strain>
    </source>
</reference>
<evidence type="ECO:0000313" key="1">
    <source>
        <dbReference type="EMBL" id="KAI8438572.1"/>
    </source>
</evidence>
<comment type="caution">
    <text evidence="1">The sequence shown here is derived from an EMBL/GenBank/DDBJ whole genome shotgun (WGS) entry which is preliminary data.</text>
</comment>
<organism evidence="1 2">
    <name type="scientific">Choristoneura fumiferana</name>
    <name type="common">Spruce budworm moth</name>
    <name type="synonym">Archips fumiferana</name>
    <dbReference type="NCBI Taxonomy" id="7141"/>
    <lineage>
        <taxon>Eukaryota</taxon>
        <taxon>Metazoa</taxon>
        <taxon>Ecdysozoa</taxon>
        <taxon>Arthropoda</taxon>
        <taxon>Hexapoda</taxon>
        <taxon>Insecta</taxon>
        <taxon>Pterygota</taxon>
        <taxon>Neoptera</taxon>
        <taxon>Endopterygota</taxon>
        <taxon>Lepidoptera</taxon>
        <taxon>Glossata</taxon>
        <taxon>Ditrysia</taxon>
        <taxon>Tortricoidea</taxon>
        <taxon>Tortricidae</taxon>
        <taxon>Tortricinae</taxon>
        <taxon>Choristoneura</taxon>
    </lineage>
</organism>
<gene>
    <name evidence="1" type="ORF">MSG28_011028</name>
</gene>
<evidence type="ECO:0000313" key="2">
    <source>
        <dbReference type="Proteomes" id="UP001064048"/>
    </source>
</evidence>
<dbReference type="Proteomes" id="UP001064048">
    <property type="component" value="Chromosome 18"/>
</dbReference>
<sequence length="362" mass="41121">MMEGEDFEPDESKKPDIDPILLCKCLIDDASSEPVIIPPRKQKILSTVARTENYLRERRIPELLRFMLTKVIAEGSDKPIAYLEKLLDDCMLYRAGHGSAPVLYETKHLEAVIKSFDPGQRGWLSAGQIRRLYTTLGLTPEDDLDDRISTEVVFNNVKKAQESELLCLLSAGMPTEDLSHESVAERLVLFVVDGLRAESFTNYTTMPYLRSIANTHGRWGISSTQVPTESRPGHVAVIAGFYEDPSAIMKGWKENPVDFDSVFNRTSYTWCWGTYDIVDIFTKGTVDNHIFVHKFDPYDNTFGTDKNTTQLDSWVFKNVKDFFNNAKNNVDLKARLQSKKIVFFLHLLGTDTSGHTHKPKTQ</sequence>
<name>A0ACC0KQY3_CHOFU</name>
<protein>
    <submittedName>
        <fullName evidence="1">Uncharacterized protein</fullName>
    </submittedName>
</protein>